<evidence type="ECO:0000313" key="2">
    <source>
        <dbReference type="EMBL" id="VDO08971.1"/>
    </source>
</evidence>
<accession>A0A0R3TT42</accession>
<proteinExistence type="predicted"/>
<organism evidence="4">
    <name type="scientific">Rodentolepis nana</name>
    <name type="common">Dwarf tapeworm</name>
    <name type="synonym">Hymenolepis nana</name>
    <dbReference type="NCBI Taxonomy" id="102285"/>
    <lineage>
        <taxon>Eukaryota</taxon>
        <taxon>Metazoa</taxon>
        <taxon>Spiralia</taxon>
        <taxon>Lophotrochozoa</taxon>
        <taxon>Platyhelminthes</taxon>
        <taxon>Cestoda</taxon>
        <taxon>Eucestoda</taxon>
        <taxon>Cyclophyllidea</taxon>
        <taxon>Hymenolepididae</taxon>
        <taxon>Rodentolepis</taxon>
    </lineage>
</organism>
<gene>
    <name evidence="2" type="ORF">HNAJ_LOCUS10859</name>
</gene>
<keyword evidence="3" id="KW-1185">Reference proteome</keyword>
<evidence type="ECO:0000313" key="4">
    <source>
        <dbReference type="WBParaSite" id="HNAJ_0001086101-mRNA-1"/>
    </source>
</evidence>
<protein>
    <submittedName>
        <fullName evidence="4">HAP1 N-terminal domain-containing protein</fullName>
    </submittedName>
</protein>
<feature type="coiled-coil region" evidence="1">
    <location>
        <begin position="108"/>
        <end position="149"/>
    </location>
</feature>
<sequence>MDNEVLPVGDISESNGKRNFYFSLKSDNSLNEDYVYQLEYEKRKYIDQIENLQQQLDLSDRRNAELSEDITSLNILNHRFKDAVDENRSLHDAIDMLTQSEVNLKERCRQLSSSLADCELKCSEKEQELKSLETNLQNIKEHEAHLDDTGYHTSEPVSQLHMSNFDMNKCECKSIGEEIVDALNECSVYEVINETEHTTNEDKEVIQTEGELFEQSPILQTESAVNMRR</sequence>
<dbReference type="OrthoDB" id="10488376at2759"/>
<dbReference type="AlphaFoldDB" id="A0A0R3TT42"/>
<dbReference type="WBParaSite" id="HNAJ_0001086101-mRNA-1">
    <property type="protein sequence ID" value="HNAJ_0001086101-mRNA-1"/>
    <property type="gene ID" value="HNAJ_0001086101"/>
</dbReference>
<evidence type="ECO:0000256" key="1">
    <source>
        <dbReference type="SAM" id="Coils"/>
    </source>
</evidence>
<reference evidence="2 3" key="2">
    <citation type="submission" date="2018-11" db="EMBL/GenBank/DDBJ databases">
        <authorList>
            <consortium name="Pathogen Informatics"/>
        </authorList>
    </citation>
    <scope>NUCLEOTIDE SEQUENCE [LARGE SCALE GENOMIC DNA]</scope>
</reference>
<reference evidence="4" key="1">
    <citation type="submission" date="2017-02" db="UniProtKB">
        <authorList>
            <consortium name="WormBaseParasite"/>
        </authorList>
    </citation>
    <scope>IDENTIFICATION</scope>
</reference>
<name>A0A0R3TT42_RODNA</name>
<dbReference type="EMBL" id="UZAE01013256">
    <property type="protein sequence ID" value="VDO08971.1"/>
    <property type="molecule type" value="Genomic_DNA"/>
</dbReference>
<feature type="coiled-coil region" evidence="1">
    <location>
        <begin position="35"/>
        <end position="69"/>
    </location>
</feature>
<dbReference type="Proteomes" id="UP000278807">
    <property type="component" value="Unassembled WGS sequence"/>
</dbReference>
<keyword evidence="1" id="KW-0175">Coiled coil</keyword>
<evidence type="ECO:0000313" key="3">
    <source>
        <dbReference type="Proteomes" id="UP000278807"/>
    </source>
</evidence>